<sequence length="194" mass="20258">AALGRPGQSGAVPGAAPAQHRLPGDRRAGPPPRLRALAAALQGAGRGRLRRRGTGAGAEADDLHERLGRVRAAGRGLPQAVARRRVGVPRRAGPRARPGAGEARWRRGRAQRPARHPARARHARLLAGAPRHRPPRPQGPRHGPRAGQLRQGGWALAGPAARRRGGRGTAARRAQGGGVHDARRLADAGGGRPM</sequence>
<keyword evidence="2" id="KW-0378">Hydrolase</keyword>
<feature type="non-terminal residue" evidence="2">
    <location>
        <position position="1"/>
    </location>
</feature>
<feature type="compositionally biased region" description="Basic residues" evidence="1">
    <location>
        <begin position="106"/>
        <end position="135"/>
    </location>
</feature>
<feature type="region of interest" description="Disordered" evidence="1">
    <location>
        <begin position="1"/>
        <end position="65"/>
    </location>
</feature>
<dbReference type="AlphaFoldDB" id="A0A6J4IYI6"/>
<feature type="non-terminal residue" evidence="2">
    <location>
        <position position="194"/>
    </location>
</feature>
<feature type="compositionally biased region" description="Basic residues" evidence="1">
    <location>
        <begin position="84"/>
        <end position="94"/>
    </location>
</feature>
<evidence type="ECO:0000256" key="1">
    <source>
        <dbReference type="SAM" id="MobiDB-lite"/>
    </source>
</evidence>
<feature type="compositionally biased region" description="Low complexity" evidence="1">
    <location>
        <begin position="34"/>
        <end position="43"/>
    </location>
</feature>
<accession>A0A6J4IYI6</accession>
<proteinExistence type="predicted"/>
<protein>
    <submittedName>
        <fullName evidence="2">Peptidyl-tRNA hydrolase</fullName>
        <ecNumber evidence="2">3.1.1.29</ecNumber>
    </submittedName>
</protein>
<organism evidence="2">
    <name type="scientific">uncultured Acetobacteraceae bacterium</name>
    <dbReference type="NCBI Taxonomy" id="169975"/>
    <lineage>
        <taxon>Bacteria</taxon>
        <taxon>Pseudomonadati</taxon>
        <taxon>Pseudomonadota</taxon>
        <taxon>Alphaproteobacteria</taxon>
        <taxon>Acetobacterales</taxon>
        <taxon>Acetobacteraceae</taxon>
        <taxon>environmental samples</taxon>
    </lineage>
</organism>
<gene>
    <name evidence="2" type="ORF">AVDCRST_MAG08-2729</name>
</gene>
<feature type="compositionally biased region" description="Low complexity" evidence="1">
    <location>
        <begin position="145"/>
        <end position="160"/>
    </location>
</feature>
<dbReference type="GO" id="GO:0004045">
    <property type="term" value="F:peptidyl-tRNA hydrolase activity"/>
    <property type="evidence" value="ECO:0007669"/>
    <property type="project" value="UniProtKB-EC"/>
</dbReference>
<dbReference type="EC" id="3.1.1.29" evidence="2"/>
<evidence type="ECO:0000313" key="2">
    <source>
        <dbReference type="EMBL" id="CAA9262858.1"/>
    </source>
</evidence>
<dbReference type="EMBL" id="CADCTG010000203">
    <property type="protein sequence ID" value="CAA9262858.1"/>
    <property type="molecule type" value="Genomic_DNA"/>
</dbReference>
<name>A0A6J4IYI6_9PROT</name>
<feature type="region of interest" description="Disordered" evidence="1">
    <location>
        <begin position="84"/>
        <end position="194"/>
    </location>
</feature>
<reference evidence="2" key="1">
    <citation type="submission" date="2020-02" db="EMBL/GenBank/DDBJ databases">
        <authorList>
            <person name="Meier V. D."/>
        </authorList>
    </citation>
    <scope>NUCLEOTIDE SEQUENCE</scope>
    <source>
        <strain evidence="2">AVDCRST_MAG08</strain>
    </source>
</reference>